<feature type="region of interest" description="Disordered" evidence="1">
    <location>
        <begin position="95"/>
        <end position="141"/>
    </location>
</feature>
<dbReference type="PANTHER" id="PTHR31902">
    <property type="entry name" value="ACTIN PATCHES DISTAL PROTEIN 1"/>
    <property type="match status" value="1"/>
</dbReference>
<evidence type="ECO:0000256" key="1">
    <source>
        <dbReference type="SAM" id="MobiDB-lite"/>
    </source>
</evidence>
<comment type="caution">
    <text evidence="2">The sequence shown here is derived from an EMBL/GenBank/DDBJ whole genome shotgun (WGS) entry which is preliminary data.</text>
</comment>
<dbReference type="OrthoDB" id="10253744at2759"/>
<reference evidence="2" key="1">
    <citation type="submission" date="2021-06" db="EMBL/GenBank/DDBJ databases">
        <authorList>
            <person name="Kallberg Y."/>
            <person name="Tangrot J."/>
            <person name="Rosling A."/>
        </authorList>
    </citation>
    <scope>NUCLEOTIDE SEQUENCE</scope>
    <source>
        <strain evidence="2">MT106</strain>
    </source>
</reference>
<sequence>MSNTPTNPSPNEIITLLDLQQESDDDSCMVCPNPCQDHESYPQYLKIDRTSPLDSTVKPYFRHVVISTGKSDWPERIDEESNSFAACLNNAIKDAGKKKDNKKNNDKNNSSSSRDKLENDESQEKPPKILITNSSRHNSDNVPFSDGNDILLFPDNILVRQVPSKYVSDFHQKFLSYKSNYKENDNEQQQQSSSSTFNFNVESIPYKAIILICSHRRRDKRCGTAGPILKSEFENVLRTRGLDTETRPNDGVGVFMTSHIGGHKFAGNLIVYRNGQGIWYGRVLPCHAKAIIQNTVIEGKVIKDLYRGSMNGSFGEGKGGKLEW</sequence>
<evidence type="ECO:0000313" key="2">
    <source>
        <dbReference type="EMBL" id="CAG8465852.1"/>
    </source>
</evidence>
<dbReference type="EMBL" id="CAJVPL010000209">
    <property type="protein sequence ID" value="CAG8465852.1"/>
    <property type="molecule type" value="Genomic_DNA"/>
</dbReference>
<gene>
    <name evidence="2" type="ORF">AGERDE_LOCUS2487</name>
</gene>
<dbReference type="CDD" id="cd03062">
    <property type="entry name" value="TRX_Fd_Sucrase"/>
    <property type="match status" value="1"/>
</dbReference>
<proteinExistence type="predicted"/>
<protein>
    <submittedName>
        <fullName evidence="2">1887_t:CDS:1</fullName>
    </submittedName>
</protein>
<evidence type="ECO:0000313" key="3">
    <source>
        <dbReference type="Proteomes" id="UP000789831"/>
    </source>
</evidence>
<dbReference type="PANTHER" id="PTHR31902:SF14">
    <property type="entry name" value="ACTIN PATCHES DISTAL PROTEIN 1"/>
    <property type="match status" value="1"/>
</dbReference>
<dbReference type="AlphaFoldDB" id="A0A9N8Z3C1"/>
<feature type="compositionally biased region" description="Basic and acidic residues" evidence="1">
    <location>
        <begin position="95"/>
        <end position="106"/>
    </location>
</feature>
<feature type="compositionally biased region" description="Polar residues" evidence="1">
    <location>
        <begin position="131"/>
        <end position="141"/>
    </location>
</feature>
<organism evidence="2 3">
    <name type="scientific">Ambispora gerdemannii</name>
    <dbReference type="NCBI Taxonomy" id="144530"/>
    <lineage>
        <taxon>Eukaryota</taxon>
        <taxon>Fungi</taxon>
        <taxon>Fungi incertae sedis</taxon>
        <taxon>Mucoromycota</taxon>
        <taxon>Glomeromycotina</taxon>
        <taxon>Glomeromycetes</taxon>
        <taxon>Archaeosporales</taxon>
        <taxon>Ambisporaceae</taxon>
        <taxon>Ambispora</taxon>
    </lineage>
</organism>
<dbReference type="SUPFAM" id="SSF52833">
    <property type="entry name" value="Thioredoxin-like"/>
    <property type="match status" value="1"/>
</dbReference>
<name>A0A9N8Z3C1_9GLOM</name>
<dbReference type="Proteomes" id="UP000789831">
    <property type="component" value="Unassembled WGS sequence"/>
</dbReference>
<dbReference type="Pfam" id="PF06999">
    <property type="entry name" value="Suc_Fer-like"/>
    <property type="match status" value="1"/>
</dbReference>
<dbReference type="Gene3D" id="3.40.30.10">
    <property type="entry name" value="Glutaredoxin"/>
    <property type="match status" value="1"/>
</dbReference>
<dbReference type="InterPro" id="IPR009737">
    <property type="entry name" value="Aim32/Apd1-like"/>
</dbReference>
<accession>A0A9N8Z3C1</accession>
<keyword evidence="3" id="KW-1185">Reference proteome</keyword>
<dbReference type="InterPro" id="IPR036249">
    <property type="entry name" value="Thioredoxin-like_sf"/>
</dbReference>
<feature type="compositionally biased region" description="Basic and acidic residues" evidence="1">
    <location>
        <begin position="113"/>
        <end position="127"/>
    </location>
</feature>